<dbReference type="AlphaFoldDB" id="A0A9N7UK21"/>
<sequence>MKLLLLTTALVATICYTSKLIAAINAGLIPGLNGGVVNGLNPGLMAGGLNPAMLAGGGVGLIRQPQFAQAPVPNMYQVPAANGFPFMGVPQMAQMNPAQQPFMAQMNPAQQPFMAQMNPAQQPFMGVPQMAQMNPAQQPFMVNTGGAAPQQFPLQPDPLRRFRRQMMKQVDNMKTTMDTQIPAPTDEAAAALCDHHDQHQDV</sequence>
<keyword evidence="1" id="KW-0732">Signal</keyword>
<gene>
    <name evidence="2" type="ORF">PLEPLA_LOCUS20366</name>
</gene>
<accession>A0A9N7UK21</accession>
<keyword evidence="3" id="KW-1185">Reference proteome</keyword>
<organism evidence="2 3">
    <name type="scientific">Pleuronectes platessa</name>
    <name type="common">European plaice</name>
    <dbReference type="NCBI Taxonomy" id="8262"/>
    <lineage>
        <taxon>Eukaryota</taxon>
        <taxon>Metazoa</taxon>
        <taxon>Chordata</taxon>
        <taxon>Craniata</taxon>
        <taxon>Vertebrata</taxon>
        <taxon>Euteleostomi</taxon>
        <taxon>Actinopterygii</taxon>
        <taxon>Neopterygii</taxon>
        <taxon>Teleostei</taxon>
        <taxon>Neoteleostei</taxon>
        <taxon>Acanthomorphata</taxon>
        <taxon>Carangaria</taxon>
        <taxon>Pleuronectiformes</taxon>
        <taxon>Pleuronectoidei</taxon>
        <taxon>Pleuronectidae</taxon>
        <taxon>Pleuronectes</taxon>
    </lineage>
</organism>
<evidence type="ECO:0000256" key="1">
    <source>
        <dbReference type="SAM" id="SignalP"/>
    </source>
</evidence>
<comment type="caution">
    <text evidence="2">The sequence shown here is derived from an EMBL/GenBank/DDBJ whole genome shotgun (WGS) entry which is preliminary data.</text>
</comment>
<dbReference type="EMBL" id="CADEAL010001424">
    <property type="protein sequence ID" value="CAB1432306.1"/>
    <property type="molecule type" value="Genomic_DNA"/>
</dbReference>
<evidence type="ECO:0000313" key="2">
    <source>
        <dbReference type="EMBL" id="CAB1432306.1"/>
    </source>
</evidence>
<evidence type="ECO:0000313" key="3">
    <source>
        <dbReference type="Proteomes" id="UP001153269"/>
    </source>
</evidence>
<dbReference type="Proteomes" id="UP001153269">
    <property type="component" value="Unassembled WGS sequence"/>
</dbReference>
<protein>
    <recommendedName>
        <fullName evidence="4">Secretory calcium-binding phosphoprotein 9</fullName>
    </recommendedName>
</protein>
<reference evidence="2" key="1">
    <citation type="submission" date="2020-03" db="EMBL/GenBank/DDBJ databases">
        <authorList>
            <person name="Weist P."/>
        </authorList>
    </citation>
    <scope>NUCLEOTIDE SEQUENCE</scope>
</reference>
<feature type="signal peptide" evidence="1">
    <location>
        <begin position="1"/>
        <end position="17"/>
    </location>
</feature>
<name>A0A9N7UK21_PLEPL</name>
<feature type="chain" id="PRO_5040190878" description="Secretory calcium-binding phosphoprotein 9" evidence="1">
    <location>
        <begin position="18"/>
        <end position="202"/>
    </location>
</feature>
<evidence type="ECO:0008006" key="4">
    <source>
        <dbReference type="Google" id="ProtNLM"/>
    </source>
</evidence>
<proteinExistence type="predicted"/>